<organism evidence="4 5">
    <name type="scientific">Aquibacillus koreensis</name>
    <dbReference type="NCBI Taxonomy" id="279446"/>
    <lineage>
        <taxon>Bacteria</taxon>
        <taxon>Bacillati</taxon>
        <taxon>Bacillota</taxon>
        <taxon>Bacilli</taxon>
        <taxon>Bacillales</taxon>
        <taxon>Bacillaceae</taxon>
        <taxon>Aquibacillus</taxon>
    </lineage>
</organism>
<feature type="transmembrane region" description="Helical" evidence="2">
    <location>
        <begin position="84"/>
        <end position="103"/>
    </location>
</feature>
<feature type="transmembrane region" description="Helical" evidence="2">
    <location>
        <begin position="115"/>
        <end position="134"/>
    </location>
</feature>
<accession>A0A9X3WHR9</accession>
<dbReference type="InterPro" id="IPR049492">
    <property type="entry name" value="BD-FAE-like_dom"/>
</dbReference>
<dbReference type="Gene3D" id="3.40.50.1820">
    <property type="entry name" value="alpha/beta hydrolase"/>
    <property type="match status" value="1"/>
</dbReference>
<feature type="transmembrane region" description="Helical" evidence="2">
    <location>
        <begin position="52"/>
        <end position="72"/>
    </location>
</feature>
<feature type="transmembrane region" description="Helical" evidence="2">
    <location>
        <begin position="197"/>
        <end position="216"/>
    </location>
</feature>
<protein>
    <submittedName>
        <fullName evidence="4">Alpha/beta hydrolase</fullName>
    </submittedName>
</protein>
<keyword evidence="2" id="KW-0812">Transmembrane</keyword>
<evidence type="ECO:0000313" key="4">
    <source>
        <dbReference type="EMBL" id="MDC3419960.1"/>
    </source>
</evidence>
<feature type="transmembrane region" description="Helical" evidence="2">
    <location>
        <begin position="223"/>
        <end position="247"/>
    </location>
</feature>
<evidence type="ECO:0000256" key="2">
    <source>
        <dbReference type="SAM" id="Phobius"/>
    </source>
</evidence>
<keyword evidence="5" id="KW-1185">Reference proteome</keyword>
<evidence type="ECO:0000313" key="5">
    <source>
        <dbReference type="Proteomes" id="UP001145072"/>
    </source>
</evidence>
<evidence type="ECO:0000259" key="3">
    <source>
        <dbReference type="Pfam" id="PF20434"/>
    </source>
</evidence>
<gene>
    <name evidence="4" type="ORF">NC661_06200</name>
</gene>
<reference evidence="4" key="1">
    <citation type="submission" date="2022-06" db="EMBL/GenBank/DDBJ databases">
        <title>Aquibacillus sp. a new bacterium isolated from soil saline samples.</title>
        <authorList>
            <person name="Galisteo C."/>
            <person name="De La Haba R."/>
            <person name="Sanchez-Porro C."/>
            <person name="Ventosa A."/>
        </authorList>
    </citation>
    <scope>NUCLEOTIDE SEQUENCE</scope>
    <source>
        <strain evidence="4">JCM 12387</strain>
    </source>
</reference>
<dbReference type="Pfam" id="PF20434">
    <property type="entry name" value="BD-FAE"/>
    <property type="match status" value="1"/>
</dbReference>
<dbReference type="PANTHER" id="PTHR48081">
    <property type="entry name" value="AB HYDROLASE SUPERFAMILY PROTEIN C4A8.06C"/>
    <property type="match status" value="1"/>
</dbReference>
<dbReference type="RefSeq" id="WP_259870576.1">
    <property type="nucleotide sequence ID" value="NZ_JAMQJZ010000003.1"/>
</dbReference>
<dbReference type="InterPro" id="IPR029058">
    <property type="entry name" value="AB_hydrolase_fold"/>
</dbReference>
<keyword evidence="2" id="KW-1133">Transmembrane helix</keyword>
<dbReference type="InterPro" id="IPR050300">
    <property type="entry name" value="GDXG_lipolytic_enzyme"/>
</dbReference>
<dbReference type="SUPFAM" id="SSF53474">
    <property type="entry name" value="alpha/beta-Hydrolases"/>
    <property type="match status" value="1"/>
</dbReference>
<evidence type="ECO:0000256" key="1">
    <source>
        <dbReference type="ARBA" id="ARBA00022801"/>
    </source>
</evidence>
<dbReference type="AlphaFoldDB" id="A0A9X3WHR9"/>
<feature type="transmembrane region" description="Helical" evidence="2">
    <location>
        <begin position="25"/>
        <end position="46"/>
    </location>
</feature>
<keyword evidence="1 4" id="KW-0378">Hydrolase</keyword>
<dbReference type="Proteomes" id="UP001145072">
    <property type="component" value="Unassembled WGS sequence"/>
</dbReference>
<sequence>MKVTSPLGAPIPNFYTKPKRSFTQFFSSILLISNLLSIILSVLFLLDLDRYYLPNVLGVLLLLTLIGNIIVAGVAGERKRYDQFYLVFTIIVMILLPILNTIASVQLSTTSSRSWISISLLIILLVLGVFMTWVKRGARAQTQTMFDHPSPVSFTRERKFNKAVIGTILLGLCLLGGCYVAYILLVGKTGGAVEMFLPGYMLFFSISTLAVVALILKIRRSFLSILLSIIGLVVAICFSVPVIATAFTIEDAEGKFNEAFEVNLDSRIPEQVSKHFLSTPFSLANYFFGTKTNAYIVKEDVLFYEGLDGIDKDIELRFDAYMPPENGADLPGNREVLIRIHGGGWTIGDKGASNNSQINKYFASQGYVVFDVQYGLSSEDKFVESAPVPENIVGDFTIDDMVRHIGLFTDYLVTHNDEFQADLDSVFVSGPSAGGQLASAVGLGLASGDYEDLLNPALQVKGIIPIYPANGLATNVGIGGAEGLVDPTLLVEEESPPALIFQGTADGVVDPSIAKAFDRAYDNNDNPGSALLMMPFAGHNGDFYFSSYYNQIFIYYMERFMYLH</sequence>
<feature type="domain" description="BD-FAE-like" evidence="3">
    <location>
        <begin position="319"/>
        <end position="447"/>
    </location>
</feature>
<dbReference type="EMBL" id="JAMQJZ010000003">
    <property type="protein sequence ID" value="MDC3419960.1"/>
    <property type="molecule type" value="Genomic_DNA"/>
</dbReference>
<proteinExistence type="predicted"/>
<name>A0A9X3WHR9_9BACI</name>
<comment type="caution">
    <text evidence="4">The sequence shown here is derived from an EMBL/GenBank/DDBJ whole genome shotgun (WGS) entry which is preliminary data.</text>
</comment>
<dbReference type="GO" id="GO:0016787">
    <property type="term" value="F:hydrolase activity"/>
    <property type="evidence" value="ECO:0007669"/>
    <property type="project" value="UniProtKB-KW"/>
</dbReference>
<keyword evidence="2" id="KW-0472">Membrane</keyword>
<feature type="transmembrane region" description="Helical" evidence="2">
    <location>
        <begin position="163"/>
        <end position="185"/>
    </location>
</feature>